<dbReference type="EMBL" id="CP019384">
    <property type="protein sequence ID" value="QAT16407.1"/>
    <property type="molecule type" value="Genomic_DNA"/>
</dbReference>
<dbReference type="InterPro" id="IPR011910">
    <property type="entry name" value="RfaF"/>
</dbReference>
<name>A0A410P2H9_VELA1</name>
<dbReference type="Gene3D" id="3.40.50.2000">
    <property type="entry name" value="Glycogen Phosphorylase B"/>
    <property type="match status" value="2"/>
</dbReference>
<dbReference type="GO" id="GO:0009244">
    <property type="term" value="P:lipopolysaccharide core region biosynthetic process"/>
    <property type="evidence" value="ECO:0007669"/>
    <property type="project" value="TreeGrafter"/>
</dbReference>
<dbReference type="InterPro" id="IPR051199">
    <property type="entry name" value="LPS_LOS_Heptosyltrfase"/>
</dbReference>
<proteinExistence type="inferred from homology"/>
<protein>
    <recommendedName>
        <fullName evidence="4">lipopolysaccharide heptosyltransferase II</fullName>
        <ecNumber evidence="4">2.4.99.24</ecNumber>
    </recommendedName>
</protein>
<evidence type="ECO:0000256" key="5">
    <source>
        <dbReference type="ARBA" id="ARBA00047503"/>
    </source>
</evidence>
<comment type="catalytic activity">
    <reaction evidence="5">
        <text>an L-alpha-D-Hep-(1-&gt;5)-[alpha-Kdo-(2-&gt;4)]-alpha-Kdo-(2-&gt;6)-lipid A + ADP-L-glycero-beta-D-manno-heptose = an L-alpha-D-Hep-(1-&gt;3)-L-alpha-D-Hep-(1-&gt;5)-[alpha-Kdo-(2-&gt;4)]-alpha-Kdo-(2-&gt;6)-lipid A + ADP + H(+)</text>
        <dbReference type="Rhea" id="RHEA:74071"/>
        <dbReference type="ChEBI" id="CHEBI:15378"/>
        <dbReference type="ChEBI" id="CHEBI:61506"/>
        <dbReference type="ChEBI" id="CHEBI:193068"/>
        <dbReference type="ChEBI" id="CHEBI:193069"/>
        <dbReference type="ChEBI" id="CHEBI:456216"/>
        <dbReference type="EC" id="2.4.99.24"/>
    </reaction>
</comment>
<dbReference type="PANTHER" id="PTHR30160">
    <property type="entry name" value="TETRAACYLDISACCHARIDE 4'-KINASE-RELATED"/>
    <property type="match status" value="1"/>
</dbReference>
<dbReference type="SUPFAM" id="SSF53756">
    <property type="entry name" value="UDP-Glycosyltransferase/glycogen phosphorylase"/>
    <property type="match status" value="1"/>
</dbReference>
<keyword evidence="1" id="KW-0328">Glycosyltransferase</keyword>
<keyword evidence="2 6" id="KW-0808">Transferase</keyword>
<reference evidence="6 7" key="1">
    <citation type="submission" date="2017-01" db="EMBL/GenBank/DDBJ databases">
        <title>First insights into the biology of 'candidatus Vampirococcus archaeovorus'.</title>
        <authorList>
            <person name="Kizina J."/>
            <person name="Jordan S."/>
            <person name="Stueber K."/>
            <person name="Reinhardt R."/>
            <person name="Harder J."/>
        </authorList>
    </citation>
    <scope>NUCLEOTIDE SEQUENCE [LARGE SCALE GENOMIC DNA]</scope>
    <source>
        <strain evidence="6 7">LiM</strain>
    </source>
</reference>
<keyword evidence="7" id="KW-1185">Reference proteome</keyword>
<comment type="similarity">
    <text evidence="3">Belongs to the glycosyltransferase 9 family.</text>
</comment>
<dbReference type="RefSeq" id="WP_128699045.1">
    <property type="nucleotide sequence ID" value="NZ_CP019384.1"/>
</dbReference>
<sequence>MNIFRKKQSPFSAQERIVIVEVNWLGDVLFSTPAIRAIRKKHPGAYIAALVVPRCKVLLLGNNYLDEVIALDEEGRYKGFGGKLRLARDLKVRHFNIAYIFRPSLTRTLCLFLAGVRRRIGFATKKTAFLLTERVIFPKDKMHRADVYYYLVTGSRIPSGERYCDYFVSPDDRDFIEDFLRKHRLGQEKNLVTLHVGGNWDLKRWPKERFAQLIDVLKENYQMDVVISGAYSEYGLAEGIASLTRSKPFIACGLTTLKQLGVLFQKSSIVISADSGPLHVAAAVGARVLSLYGPTSPELTGPLSRDELPILCGRQAPACQVPCYNLECKDNVCMSSITVEQVVGELEKRGWLKARQ</sequence>
<evidence type="ECO:0000256" key="1">
    <source>
        <dbReference type="ARBA" id="ARBA00022676"/>
    </source>
</evidence>
<evidence type="ECO:0000313" key="7">
    <source>
        <dbReference type="Proteomes" id="UP000287243"/>
    </source>
</evidence>
<dbReference type="InterPro" id="IPR002201">
    <property type="entry name" value="Glyco_trans_9"/>
</dbReference>
<dbReference type="AlphaFoldDB" id="A0A410P2H9"/>
<dbReference type="GO" id="GO:0005829">
    <property type="term" value="C:cytosol"/>
    <property type="evidence" value="ECO:0007669"/>
    <property type="project" value="TreeGrafter"/>
</dbReference>
<dbReference type="CDD" id="cd03789">
    <property type="entry name" value="GT9_LPS_heptosyltransferase"/>
    <property type="match status" value="1"/>
</dbReference>
<dbReference type="GO" id="GO:0008713">
    <property type="term" value="F:ADP-heptose-lipopolysaccharide heptosyltransferase activity"/>
    <property type="evidence" value="ECO:0007669"/>
    <property type="project" value="UniProtKB-EC"/>
</dbReference>
<evidence type="ECO:0000313" key="6">
    <source>
        <dbReference type="EMBL" id="QAT16407.1"/>
    </source>
</evidence>
<evidence type="ECO:0000256" key="3">
    <source>
        <dbReference type="ARBA" id="ARBA00043995"/>
    </source>
</evidence>
<dbReference type="EC" id="2.4.99.24" evidence="4"/>
<evidence type="ECO:0000256" key="2">
    <source>
        <dbReference type="ARBA" id="ARBA00022679"/>
    </source>
</evidence>
<accession>A0A410P2H9</accession>
<dbReference type="KEGG" id="vai:BU251_01015"/>
<dbReference type="OrthoDB" id="9797795at2"/>
<dbReference type="Pfam" id="PF01075">
    <property type="entry name" value="Glyco_transf_9"/>
    <property type="match status" value="1"/>
</dbReference>
<gene>
    <name evidence="6" type="ORF">BU251_01015</name>
</gene>
<evidence type="ECO:0000256" key="4">
    <source>
        <dbReference type="ARBA" id="ARBA00044042"/>
    </source>
</evidence>
<dbReference type="Proteomes" id="UP000287243">
    <property type="component" value="Chromosome"/>
</dbReference>
<dbReference type="NCBIfam" id="TIGR02195">
    <property type="entry name" value="heptsyl_trn_II"/>
    <property type="match status" value="1"/>
</dbReference>
<organism evidence="6 7">
    <name type="scientific">Velamenicoccus archaeovorus</name>
    <dbReference type="NCBI Taxonomy" id="1930593"/>
    <lineage>
        <taxon>Bacteria</taxon>
        <taxon>Pseudomonadati</taxon>
        <taxon>Candidatus Omnitrophota</taxon>
        <taxon>Candidatus Velamenicoccus</taxon>
    </lineage>
</organism>